<dbReference type="EMBL" id="CP021425">
    <property type="protein sequence ID" value="ARU59263.1"/>
    <property type="molecule type" value="Genomic_DNA"/>
</dbReference>
<dbReference type="Proteomes" id="UP000196027">
    <property type="component" value="Chromosome"/>
</dbReference>
<dbReference type="InterPro" id="IPR014955">
    <property type="entry name" value="DUF1826"/>
</dbReference>
<dbReference type="AlphaFoldDB" id="A0A1Y0IIJ9"/>
<organism evidence="1 2">
    <name type="scientific">Oleiphilus messinensis</name>
    <dbReference type="NCBI Taxonomy" id="141451"/>
    <lineage>
        <taxon>Bacteria</taxon>
        <taxon>Pseudomonadati</taxon>
        <taxon>Pseudomonadota</taxon>
        <taxon>Gammaproteobacteria</taxon>
        <taxon>Oceanospirillales</taxon>
        <taxon>Oleiphilaceae</taxon>
        <taxon>Oleiphilus</taxon>
    </lineage>
</organism>
<keyword evidence="2" id="KW-1185">Reference proteome</keyword>
<accession>A0A1Y0IIJ9</accession>
<protein>
    <recommendedName>
        <fullName evidence="3">DUF1826 domain-containing protein</fullName>
    </recommendedName>
</protein>
<gene>
    <name evidence="1" type="ORF">OLMES_5283</name>
</gene>
<reference evidence="1 2" key="1">
    <citation type="submission" date="2017-05" db="EMBL/GenBank/DDBJ databases">
        <title>Genomic insights into alkan degradation activity of Oleiphilus messinensis.</title>
        <authorList>
            <person name="Kozyavkin S.A."/>
            <person name="Slesarev A.I."/>
            <person name="Golyshin P.N."/>
            <person name="Korzhenkov A."/>
            <person name="Golyshina O.N."/>
            <person name="Toshchakov S.V."/>
        </authorList>
    </citation>
    <scope>NUCLEOTIDE SEQUENCE [LARGE SCALE GENOMIC DNA]</scope>
    <source>
        <strain evidence="1 2">ME102</strain>
    </source>
</reference>
<dbReference type="KEGG" id="ome:OLMES_5283"/>
<dbReference type="Pfam" id="PF08856">
    <property type="entry name" value="DUF1826"/>
    <property type="match status" value="1"/>
</dbReference>
<name>A0A1Y0IIJ9_9GAMM</name>
<evidence type="ECO:0000313" key="1">
    <source>
        <dbReference type="EMBL" id="ARU59263.1"/>
    </source>
</evidence>
<sequence>MTSECKEYLVKASIAIQPEVSQSFAASRAVEANEPECLTSILRDHVNLAVWHRNLDAEISRFVTDLLGLRTEYSTMQYLSVTRPEDMALQVSSGLPTEFVSLHGFQAWLDDITLLMDMYCCLFEPKMVGLRLHIVDRAMCPRFHVDRVPVRLLCTYGGLGTQWLEESSVVRPDEPDARLPEQITSPAQIQSVPTGSVALLKGSAWIGNEAHGIVHRSPPASTEDTRLILGLDWL</sequence>
<dbReference type="OrthoDB" id="5342505at2"/>
<evidence type="ECO:0008006" key="3">
    <source>
        <dbReference type="Google" id="ProtNLM"/>
    </source>
</evidence>
<proteinExistence type="predicted"/>
<evidence type="ECO:0000313" key="2">
    <source>
        <dbReference type="Proteomes" id="UP000196027"/>
    </source>
</evidence>